<gene>
    <name evidence="2" type="ORF">DXG03_008512</name>
</gene>
<proteinExistence type="predicted"/>
<comment type="caution">
    <text evidence="2">The sequence shown here is derived from an EMBL/GenBank/DDBJ whole genome shotgun (WGS) entry which is preliminary data.</text>
</comment>
<accession>A0A9P7G5F9</accession>
<sequence length="159" mass="16800">MFNVGSSPDSTGNGPNHRAHEVTPFMATHPSAQPTTFATPTGPVQTLHNPTVGKSSRSQSQPYDAPFRNHSQHQLSFSDGYPSSSAAPTPPQAHAQNTSMDASDLSGYAPGTVTQTRAMRKGPQPTVTSVVHQDSGIRLSRNDGHGVVVEDIPPIYTAT</sequence>
<protein>
    <submittedName>
        <fullName evidence="2">Uncharacterized protein</fullName>
    </submittedName>
</protein>
<feature type="compositionally biased region" description="Polar residues" evidence="1">
    <location>
        <begin position="30"/>
        <end position="62"/>
    </location>
</feature>
<feature type="compositionally biased region" description="Low complexity" evidence="1">
    <location>
        <begin position="82"/>
        <end position="95"/>
    </location>
</feature>
<reference evidence="2" key="1">
    <citation type="submission" date="2020-07" db="EMBL/GenBank/DDBJ databases">
        <authorList>
            <person name="Nieuwenhuis M."/>
            <person name="Van De Peppel L.J.J."/>
        </authorList>
    </citation>
    <scope>NUCLEOTIDE SEQUENCE</scope>
    <source>
        <strain evidence="2">AP01</strain>
        <tissue evidence="2">Mycelium</tissue>
    </source>
</reference>
<keyword evidence="3" id="KW-1185">Reference proteome</keyword>
<evidence type="ECO:0000313" key="2">
    <source>
        <dbReference type="EMBL" id="KAG5644417.1"/>
    </source>
</evidence>
<feature type="region of interest" description="Disordered" evidence="1">
    <location>
        <begin position="1"/>
        <end position="132"/>
    </location>
</feature>
<feature type="compositionally biased region" description="Polar residues" evidence="1">
    <location>
        <begin position="1"/>
        <end position="14"/>
    </location>
</feature>
<evidence type="ECO:0000313" key="3">
    <source>
        <dbReference type="Proteomes" id="UP000775547"/>
    </source>
</evidence>
<dbReference type="AlphaFoldDB" id="A0A9P7G5F9"/>
<evidence type="ECO:0000256" key="1">
    <source>
        <dbReference type="SAM" id="MobiDB-lite"/>
    </source>
</evidence>
<dbReference type="EMBL" id="JABCKV010000070">
    <property type="protein sequence ID" value="KAG5644417.1"/>
    <property type="molecule type" value="Genomic_DNA"/>
</dbReference>
<organism evidence="2 3">
    <name type="scientific">Asterophora parasitica</name>
    <dbReference type="NCBI Taxonomy" id="117018"/>
    <lineage>
        <taxon>Eukaryota</taxon>
        <taxon>Fungi</taxon>
        <taxon>Dikarya</taxon>
        <taxon>Basidiomycota</taxon>
        <taxon>Agaricomycotina</taxon>
        <taxon>Agaricomycetes</taxon>
        <taxon>Agaricomycetidae</taxon>
        <taxon>Agaricales</taxon>
        <taxon>Tricholomatineae</taxon>
        <taxon>Lyophyllaceae</taxon>
        <taxon>Asterophora</taxon>
    </lineage>
</organism>
<name>A0A9P7G5F9_9AGAR</name>
<reference evidence="2" key="2">
    <citation type="submission" date="2021-10" db="EMBL/GenBank/DDBJ databases">
        <title>Phylogenomics reveals ancestral predisposition of the termite-cultivated fungus Termitomyces towards a domesticated lifestyle.</title>
        <authorList>
            <person name="Auxier B."/>
            <person name="Grum-Grzhimaylo A."/>
            <person name="Cardenas M.E."/>
            <person name="Lodge J.D."/>
            <person name="Laessoe T."/>
            <person name="Pedersen O."/>
            <person name="Smith M.E."/>
            <person name="Kuyper T.W."/>
            <person name="Franco-Molano E.A."/>
            <person name="Baroni T.J."/>
            <person name="Aanen D.K."/>
        </authorList>
    </citation>
    <scope>NUCLEOTIDE SEQUENCE</scope>
    <source>
        <strain evidence="2">AP01</strain>
        <tissue evidence="2">Mycelium</tissue>
    </source>
</reference>
<dbReference type="Proteomes" id="UP000775547">
    <property type="component" value="Unassembled WGS sequence"/>
</dbReference>